<dbReference type="STRING" id="137838.GCA_001458595_04137"/>
<dbReference type="Gene3D" id="2.10.270.10">
    <property type="entry name" value="Cholin Binding"/>
    <property type="match status" value="1"/>
</dbReference>
<dbReference type="PROSITE" id="PS51170">
    <property type="entry name" value="CW"/>
    <property type="match status" value="3"/>
</dbReference>
<name>A0A2A7MM06_9CLOT</name>
<evidence type="ECO:0000259" key="5">
    <source>
        <dbReference type="Pfam" id="PF12733"/>
    </source>
</evidence>
<dbReference type="Pfam" id="PF19127">
    <property type="entry name" value="Choline_bind_3"/>
    <property type="match status" value="2"/>
</dbReference>
<keyword evidence="4" id="KW-0732">Signal</keyword>
<dbReference type="Pfam" id="PF12733">
    <property type="entry name" value="Cadherin-like"/>
    <property type="match status" value="1"/>
</dbReference>
<dbReference type="OrthoDB" id="1912376at2"/>
<sequence>MQKNAKRIISATLAINALSAIIPASSSNLMMTEVQAASEYGITNLKLCKTSGSKTITLYEDSDYDDSVKFKKSKAKYYAKTDSSSVNVRVTEEDGYETKIFKTSSSSADAFDPEEKISIKSGTTTLYVRTYKDGEFDEDNVKDNVVKEYKVYVKKVSSLDEEVDDDDYDDIYLDDLTLTYKDDDIDFDFEEDKSTYNIEVKNSVTYVKVCAEPEDEDYSVRINGSTVDEDDDWEKKVNLEEGKNTITVKIKYDGDERVYTLNITRKASSSSSNTDNDNSNNTTDSNNGTSTVKVNQWVTVNGKWQYNDASGNPIKNTWFYDRGYGQTYYLDAQGNMVTGWLYKDSKWYYLDNSGAKRTGWQLVGGEWYYLDSTGVMKTGWLKDLDGKWYYLKESGKMARNETINGYKLGSNGAWIK</sequence>
<accession>A0A2A7MM06</accession>
<protein>
    <submittedName>
        <fullName evidence="6">Cell wall-binding protein</fullName>
    </submittedName>
</protein>
<dbReference type="Proteomes" id="UP000220840">
    <property type="component" value="Unassembled WGS sequence"/>
</dbReference>
<dbReference type="RefSeq" id="WP_058296752.1">
    <property type="nucleotide sequence ID" value="NZ_CAMTCR010000019.1"/>
</dbReference>
<dbReference type="EMBL" id="PDCJ01000001">
    <property type="protein sequence ID" value="PEG32609.1"/>
    <property type="molecule type" value="Genomic_DNA"/>
</dbReference>
<feature type="chain" id="PRO_5039628308" evidence="4">
    <location>
        <begin position="27"/>
        <end position="416"/>
    </location>
</feature>
<keyword evidence="1" id="KW-0677">Repeat</keyword>
<evidence type="ECO:0000256" key="1">
    <source>
        <dbReference type="ARBA" id="ARBA00022737"/>
    </source>
</evidence>
<feature type="region of interest" description="Disordered" evidence="3">
    <location>
        <begin position="267"/>
        <end position="292"/>
    </location>
</feature>
<feature type="repeat" description="Cell wall-binding" evidence="2">
    <location>
        <begin position="337"/>
        <end position="356"/>
    </location>
</feature>
<feature type="compositionally biased region" description="Low complexity" evidence="3">
    <location>
        <begin position="268"/>
        <end position="291"/>
    </location>
</feature>
<reference evidence="6 7" key="1">
    <citation type="submission" date="2017-10" db="EMBL/GenBank/DDBJ databases">
        <title>Effective Description of Clostridium neonatale sp. nov. linked to necrotizing enterocolitis in neonates and a clarification of species assignable to the genus Clostridium (Prazmowski 1880) emend. Lawson and Rainey 2016.</title>
        <authorList>
            <person name="Bernard K."/>
            <person name="Burdz T."/>
            <person name="Wiebe D."/>
            <person name="Balcewich B."/>
            <person name="Alfa M."/>
            <person name="Bernier A.-M."/>
        </authorList>
    </citation>
    <scope>NUCLEOTIDE SEQUENCE [LARGE SCALE GENOMIC DNA]</scope>
    <source>
        <strain evidence="6 7">LCDC99A005</strain>
    </source>
</reference>
<dbReference type="SUPFAM" id="SSF69360">
    <property type="entry name" value="Cell wall binding repeat"/>
    <property type="match status" value="1"/>
</dbReference>
<organism evidence="6 7">
    <name type="scientific">Clostridium neonatale</name>
    <dbReference type="NCBI Taxonomy" id="137838"/>
    <lineage>
        <taxon>Bacteria</taxon>
        <taxon>Bacillati</taxon>
        <taxon>Bacillota</taxon>
        <taxon>Clostridia</taxon>
        <taxon>Eubacteriales</taxon>
        <taxon>Clostridiaceae</taxon>
        <taxon>Clostridium</taxon>
    </lineage>
</organism>
<evidence type="ECO:0000313" key="6">
    <source>
        <dbReference type="EMBL" id="PEG32609.1"/>
    </source>
</evidence>
<feature type="repeat" description="Cell wall-binding" evidence="2">
    <location>
        <begin position="377"/>
        <end position="397"/>
    </location>
</feature>
<keyword evidence="7" id="KW-1185">Reference proteome</keyword>
<feature type="domain" description="Cadherin-like beta-sandwich-like" evidence="5">
    <location>
        <begin position="174"/>
        <end position="266"/>
    </location>
</feature>
<dbReference type="AlphaFoldDB" id="A0A2A7MM06"/>
<dbReference type="InterPro" id="IPR018337">
    <property type="entry name" value="Cell_wall/Cho-bd_repeat"/>
</dbReference>
<feature type="repeat" description="Cell wall-binding" evidence="2">
    <location>
        <begin position="357"/>
        <end position="376"/>
    </location>
</feature>
<evidence type="ECO:0000313" key="7">
    <source>
        <dbReference type="Proteomes" id="UP000220840"/>
    </source>
</evidence>
<evidence type="ECO:0000256" key="3">
    <source>
        <dbReference type="SAM" id="MobiDB-lite"/>
    </source>
</evidence>
<feature type="signal peptide" evidence="4">
    <location>
        <begin position="1"/>
        <end position="26"/>
    </location>
</feature>
<dbReference type="InterPro" id="IPR025883">
    <property type="entry name" value="Cadherin-like_domain"/>
</dbReference>
<gene>
    <name evidence="6" type="ORF">CQ394_13220</name>
</gene>
<comment type="caution">
    <text evidence="6">The sequence shown here is derived from an EMBL/GenBank/DDBJ whole genome shotgun (WGS) entry which is preliminary data.</text>
</comment>
<evidence type="ECO:0000256" key="2">
    <source>
        <dbReference type="PROSITE-ProRule" id="PRU00591"/>
    </source>
</evidence>
<evidence type="ECO:0000256" key="4">
    <source>
        <dbReference type="SAM" id="SignalP"/>
    </source>
</evidence>
<proteinExistence type="predicted"/>